<dbReference type="NCBIfam" id="NF037997">
    <property type="entry name" value="Na_Pi_symport"/>
    <property type="match status" value="1"/>
</dbReference>
<evidence type="ECO:0000256" key="4">
    <source>
        <dbReference type="ARBA" id="ARBA00022989"/>
    </source>
</evidence>
<evidence type="ECO:0000256" key="1">
    <source>
        <dbReference type="ARBA" id="ARBA00004651"/>
    </source>
</evidence>
<feature type="transmembrane region" description="Helical" evidence="6">
    <location>
        <begin position="173"/>
        <end position="201"/>
    </location>
</feature>
<evidence type="ECO:0000256" key="5">
    <source>
        <dbReference type="ARBA" id="ARBA00023136"/>
    </source>
</evidence>
<dbReference type="PANTHER" id="PTHR10010">
    <property type="entry name" value="SOLUTE CARRIER FAMILY 34 SODIUM PHOSPHATE , MEMBER 2-RELATED"/>
    <property type="match status" value="1"/>
</dbReference>
<evidence type="ECO:0000313" key="9">
    <source>
        <dbReference type="Proteomes" id="UP000193061"/>
    </source>
</evidence>
<dbReference type="Proteomes" id="UP000193061">
    <property type="component" value="Unassembled WGS sequence"/>
</dbReference>
<feature type="transmembrane region" description="Helical" evidence="6">
    <location>
        <begin position="81"/>
        <end position="102"/>
    </location>
</feature>
<dbReference type="Pfam" id="PF01895">
    <property type="entry name" value="PhoU"/>
    <property type="match status" value="1"/>
</dbReference>
<dbReference type="PANTHER" id="PTHR10010:SF46">
    <property type="entry name" value="SODIUM-DEPENDENT PHOSPHATE TRANSPORT PROTEIN 2B"/>
    <property type="match status" value="1"/>
</dbReference>
<organism evidence="8 9">
    <name type="scientific">Roseovarius albus</name>
    <dbReference type="NCBI Taxonomy" id="1247867"/>
    <lineage>
        <taxon>Bacteria</taxon>
        <taxon>Pseudomonadati</taxon>
        <taxon>Pseudomonadota</taxon>
        <taxon>Alphaproteobacteria</taxon>
        <taxon>Rhodobacterales</taxon>
        <taxon>Roseobacteraceae</taxon>
        <taxon>Roseovarius</taxon>
    </lineage>
</organism>
<feature type="transmembrane region" description="Helical" evidence="6">
    <location>
        <begin position="208"/>
        <end position="229"/>
    </location>
</feature>
<dbReference type="InterPro" id="IPR038078">
    <property type="entry name" value="PhoU-like_sf"/>
</dbReference>
<evidence type="ECO:0000259" key="7">
    <source>
        <dbReference type="Pfam" id="PF01895"/>
    </source>
</evidence>
<feature type="transmembrane region" description="Helical" evidence="6">
    <location>
        <begin position="275"/>
        <end position="295"/>
    </location>
</feature>
<dbReference type="InterPro" id="IPR026022">
    <property type="entry name" value="PhoU_dom"/>
</dbReference>
<keyword evidence="2" id="KW-1003">Cell membrane</keyword>
<keyword evidence="5 6" id="KW-0472">Membrane</keyword>
<evidence type="ECO:0000256" key="6">
    <source>
        <dbReference type="SAM" id="Phobius"/>
    </source>
</evidence>
<dbReference type="AlphaFoldDB" id="A0A1X6Z6A2"/>
<feature type="domain" description="PhoU" evidence="7">
    <location>
        <begin position="346"/>
        <end position="424"/>
    </location>
</feature>
<gene>
    <name evidence="8" type="ORF">ROA7450_02005</name>
</gene>
<keyword evidence="3 6" id="KW-0812">Transmembrane</keyword>
<name>A0A1X6Z6A2_9RHOB</name>
<dbReference type="OrthoDB" id="5778511at2"/>
<dbReference type="SUPFAM" id="SSF109755">
    <property type="entry name" value="PhoU-like"/>
    <property type="match status" value="1"/>
</dbReference>
<feature type="transmembrane region" description="Helical" evidence="6">
    <location>
        <begin position="241"/>
        <end position="263"/>
    </location>
</feature>
<feature type="transmembrane region" description="Helical" evidence="6">
    <location>
        <begin position="108"/>
        <end position="124"/>
    </location>
</feature>
<dbReference type="Gene3D" id="1.20.58.220">
    <property type="entry name" value="Phosphate transport system protein phou homolog 2, domain 2"/>
    <property type="match status" value="1"/>
</dbReference>
<dbReference type="GO" id="GO:0005886">
    <property type="term" value="C:plasma membrane"/>
    <property type="evidence" value="ECO:0007669"/>
    <property type="project" value="UniProtKB-SubCell"/>
</dbReference>
<dbReference type="RefSeq" id="WP_085805525.1">
    <property type="nucleotide sequence ID" value="NZ_FWFX01000005.1"/>
</dbReference>
<evidence type="ECO:0000256" key="2">
    <source>
        <dbReference type="ARBA" id="ARBA00022475"/>
    </source>
</evidence>
<protein>
    <submittedName>
        <fullName evidence="8">Na+/Pi-cotransporter</fullName>
    </submittedName>
</protein>
<sequence length="561" mass="61153">MAILSFIIQLAGATMLLLFAVRMVRTGIERSYGASFQRLMTSGQSPLQSSAAGVGLAIVLQSSAAVALLASGFVASGFMNFPTALAVVLGGDLGSALVIQILSFRLDWLVPVLLAIGGYLFVKVENRKWRQAGRIFMGIAFILISLRFLREAMDPIRDSAFLPAIAEYLARDYITAFLVGAALAFVMHSSVAAILMCVTLVQINAIPFAAGLSLVLGANLGSAFIPVWLTRGMESCARRIPYANLALRGVWAVFALFSVNLLLRSGAISIPESGQMLVMAHIAFNAALVVLAMPFGKALEGLFKTLLPDHANLPGNDPLAARPVSALDVDDIGTPAQAISSLKKELLRMSDLVDAMFRPVLDLYKVKDPDKARAIQSMDLEVNECLSGIREFVAAIPTEEFGKENAKVVRDLMEYAIRLETAGDVVAKRLTVLSKDLHKIDAQFSREGWAELVRMHESIISNLKLASNILVSDDLESARILSLEKTELKRAERQSRKGHLKRLQNGQAESFETSDIHLETLRALREFNSHIAAVAYPVLYRNGQLLETRLIEDMPTLESAE</sequence>
<dbReference type="EMBL" id="FWFX01000005">
    <property type="protein sequence ID" value="SLN41400.1"/>
    <property type="molecule type" value="Genomic_DNA"/>
</dbReference>
<keyword evidence="4 6" id="KW-1133">Transmembrane helix</keyword>
<comment type="subcellular location">
    <subcellularLocation>
        <location evidence="1">Cell membrane</location>
        <topology evidence="1">Multi-pass membrane protein</topology>
    </subcellularLocation>
</comment>
<feature type="transmembrane region" description="Helical" evidence="6">
    <location>
        <begin position="136"/>
        <end position="153"/>
    </location>
</feature>
<accession>A0A1X6Z6A2</accession>
<dbReference type="GO" id="GO:0044341">
    <property type="term" value="P:sodium-dependent phosphate transport"/>
    <property type="evidence" value="ECO:0007669"/>
    <property type="project" value="InterPro"/>
</dbReference>
<evidence type="ECO:0000313" key="8">
    <source>
        <dbReference type="EMBL" id="SLN41400.1"/>
    </source>
</evidence>
<evidence type="ECO:0000256" key="3">
    <source>
        <dbReference type="ARBA" id="ARBA00022692"/>
    </source>
</evidence>
<dbReference type="InterPro" id="IPR003841">
    <property type="entry name" value="Na/Pi_transpt"/>
</dbReference>
<dbReference type="GO" id="GO:0005436">
    <property type="term" value="F:sodium:phosphate symporter activity"/>
    <property type="evidence" value="ECO:0007669"/>
    <property type="project" value="InterPro"/>
</dbReference>
<reference evidence="8 9" key="1">
    <citation type="submission" date="2017-03" db="EMBL/GenBank/DDBJ databases">
        <authorList>
            <person name="Afonso C.L."/>
            <person name="Miller P.J."/>
            <person name="Scott M.A."/>
            <person name="Spackman E."/>
            <person name="Goraichik I."/>
            <person name="Dimitrov K.M."/>
            <person name="Suarez D.L."/>
            <person name="Swayne D.E."/>
        </authorList>
    </citation>
    <scope>NUCLEOTIDE SEQUENCE [LARGE SCALE GENOMIC DNA]</scope>
    <source>
        <strain evidence="8 9">CECT 7450</strain>
    </source>
</reference>
<feature type="transmembrane region" description="Helical" evidence="6">
    <location>
        <begin position="50"/>
        <end position="74"/>
    </location>
</feature>
<proteinExistence type="predicted"/>
<dbReference type="Pfam" id="PF02690">
    <property type="entry name" value="Na_Pi_cotrans"/>
    <property type="match status" value="2"/>
</dbReference>
<keyword evidence="9" id="KW-1185">Reference proteome</keyword>